<keyword evidence="1" id="KW-1133">Transmembrane helix</keyword>
<name>A0A4Y1ZIM9_9BACL</name>
<accession>A0A4Y1ZIM9</accession>
<gene>
    <name evidence="2" type="ORF">NBRC111894_4616</name>
</gene>
<comment type="caution">
    <text evidence="2">The sequence shown here is derived from an EMBL/GenBank/DDBJ whole genome shotgun (WGS) entry which is preliminary data.</text>
</comment>
<feature type="transmembrane region" description="Helical" evidence="1">
    <location>
        <begin position="6"/>
        <end position="26"/>
    </location>
</feature>
<feature type="transmembrane region" description="Helical" evidence="1">
    <location>
        <begin position="38"/>
        <end position="58"/>
    </location>
</feature>
<reference evidence="2 3" key="1">
    <citation type="submission" date="2017-11" db="EMBL/GenBank/DDBJ databases">
        <title>Draft Genome Sequence of Sporolactobacillus inulinus NBRC 111894 Isolated from Koso, a Japanese Sugar-Vegetable Fermented Beverage.</title>
        <authorList>
            <person name="Chiou T.Y."/>
            <person name="Oshima K."/>
            <person name="Suda W."/>
            <person name="Hattori M."/>
            <person name="Takahashi T."/>
        </authorList>
    </citation>
    <scope>NUCLEOTIDE SEQUENCE [LARGE SCALE GENOMIC DNA]</scope>
    <source>
        <strain evidence="2 3">NBRC111894</strain>
    </source>
</reference>
<evidence type="ECO:0000313" key="2">
    <source>
        <dbReference type="EMBL" id="GAY79062.1"/>
    </source>
</evidence>
<organism evidence="2 3">
    <name type="scientific">Sporolactobacillus inulinus</name>
    <dbReference type="NCBI Taxonomy" id="2078"/>
    <lineage>
        <taxon>Bacteria</taxon>
        <taxon>Bacillati</taxon>
        <taxon>Bacillota</taxon>
        <taxon>Bacilli</taxon>
        <taxon>Bacillales</taxon>
        <taxon>Sporolactobacillaceae</taxon>
        <taxon>Sporolactobacillus</taxon>
    </lineage>
</organism>
<keyword evidence="1" id="KW-0812">Transmembrane</keyword>
<keyword evidence="1" id="KW-0472">Membrane</keyword>
<dbReference type="Proteomes" id="UP000319716">
    <property type="component" value="Unassembled WGS sequence"/>
</dbReference>
<protein>
    <submittedName>
        <fullName evidence="2">Uncharacterized protein</fullName>
    </submittedName>
</protein>
<evidence type="ECO:0000313" key="3">
    <source>
        <dbReference type="Proteomes" id="UP000319716"/>
    </source>
</evidence>
<sequence>MIVVTGVLIGHIVTVTVIFLLCEPAITMLSCVFPCLKLAFQFFFFCSWIFLLFLALVFP</sequence>
<evidence type="ECO:0000256" key="1">
    <source>
        <dbReference type="SAM" id="Phobius"/>
    </source>
</evidence>
<dbReference type="EMBL" id="BEXB01000083">
    <property type="protein sequence ID" value="GAY79062.1"/>
    <property type="molecule type" value="Genomic_DNA"/>
</dbReference>
<dbReference type="AlphaFoldDB" id="A0A4Y1ZIM9"/>
<proteinExistence type="predicted"/>